<dbReference type="STRING" id="1802362.A2806_00525"/>
<name>A0A1G2PIE8_9BACT</name>
<dbReference type="EMBL" id="MHSS01000008">
    <property type="protein sequence ID" value="OHA48110.1"/>
    <property type="molecule type" value="Genomic_DNA"/>
</dbReference>
<evidence type="ECO:0000313" key="1">
    <source>
        <dbReference type="EMBL" id="OHA48110.1"/>
    </source>
</evidence>
<reference evidence="1 2" key="1">
    <citation type="journal article" date="2016" name="Nat. Commun.">
        <title>Thousands of microbial genomes shed light on interconnected biogeochemical processes in an aquifer system.</title>
        <authorList>
            <person name="Anantharaman K."/>
            <person name="Brown C.T."/>
            <person name="Hug L.A."/>
            <person name="Sharon I."/>
            <person name="Castelle C.J."/>
            <person name="Probst A.J."/>
            <person name="Thomas B.C."/>
            <person name="Singh A."/>
            <person name="Wilkins M.J."/>
            <person name="Karaoz U."/>
            <person name="Brodie E.L."/>
            <person name="Williams K.H."/>
            <person name="Hubbard S.S."/>
            <person name="Banfield J.F."/>
        </authorList>
    </citation>
    <scope>NUCLEOTIDE SEQUENCE [LARGE SCALE GENOMIC DNA]</scope>
</reference>
<organism evidence="1 2">
    <name type="scientific">Candidatus Terrybacteria bacterium RIFCSPHIGHO2_01_FULL_48_17</name>
    <dbReference type="NCBI Taxonomy" id="1802362"/>
    <lineage>
        <taxon>Bacteria</taxon>
        <taxon>Candidatus Terryibacteriota</taxon>
    </lineage>
</organism>
<proteinExistence type="predicted"/>
<protein>
    <submittedName>
        <fullName evidence="1">Uncharacterized protein</fullName>
    </submittedName>
</protein>
<accession>A0A1G2PIE8</accession>
<evidence type="ECO:0000313" key="2">
    <source>
        <dbReference type="Proteomes" id="UP000177629"/>
    </source>
</evidence>
<comment type="caution">
    <text evidence="1">The sequence shown here is derived from an EMBL/GenBank/DDBJ whole genome shotgun (WGS) entry which is preliminary data.</text>
</comment>
<sequence>MAQLKDILQGLPVPMRDNIAARIADLALNQALDRARAKLPVEKQKELDRLAAKADLDPKDLQQFFEANLPNFNTILLEEGIKVRDEIEHQLQEP</sequence>
<dbReference type="Proteomes" id="UP000177629">
    <property type="component" value="Unassembled WGS sequence"/>
</dbReference>
<gene>
    <name evidence="1" type="ORF">A2806_00525</name>
</gene>
<dbReference type="AlphaFoldDB" id="A0A1G2PIE8"/>